<evidence type="ECO:0000259" key="1">
    <source>
        <dbReference type="Pfam" id="PF02730"/>
    </source>
</evidence>
<protein>
    <submittedName>
        <fullName evidence="2">Putative aldehyde ferredoxin oxidoreductase</fullName>
    </submittedName>
</protein>
<dbReference type="GO" id="GO:0016625">
    <property type="term" value="F:oxidoreductase activity, acting on the aldehyde or oxo group of donors, iron-sulfur protein as acceptor"/>
    <property type="evidence" value="ECO:0007669"/>
    <property type="project" value="InterPro"/>
</dbReference>
<dbReference type="GO" id="GO:0051536">
    <property type="term" value="F:iron-sulfur cluster binding"/>
    <property type="evidence" value="ECO:0007669"/>
    <property type="project" value="InterPro"/>
</dbReference>
<dbReference type="SUPFAM" id="SSF56228">
    <property type="entry name" value="Aldehyde ferredoxin oxidoreductase, N-terminal domain"/>
    <property type="match status" value="1"/>
</dbReference>
<name>A0A101I1Z7_UNCT6</name>
<gene>
    <name evidence="2" type="ORF">XE03_1565</name>
</gene>
<sequence length="112" mass="12499">MVKVKDVPPKVKEVLTGGRGYGLWYLWQAVKPETRWNDPENELIFCTGPLSGITFIDGNKGEVKIETFPYQDINSYLLVEKLTEHFAEDEQDKANISIVSAGQGAQNSLLGI</sequence>
<reference evidence="3" key="1">
    <citation type="journal article" date="2015" name="MBio">
        <title>Genome-Resolved Metagenomic Analysis Reveals Roles for Candidate Phyla and Other Microbial Community Members in Biogeochemical Transformations in Oil Reservoirs.</title>
        <authorList>
            <person name="Hu P."/>
            <person name="Tom L."/>
            <person name="Singh A."/>
            <person name="Thomas B.C."/>
            <person name="Baker B.J."/>
            <person name="Piceno Y.M."/>
            <person name="Andersen G.L."/>
            <person name="Banfield J.F."/>
        </authorList>
    </citation>
    <scope>NUCLEOTIDE SEQUENCE [LARGE SCALE GENOMIC DNA]</scope>
</reference>
<organism evidence="2 3">
    <name type="scientific">candidate division TA06 bacterium 34_109</name>
    <dbReference type="NCBI Taxonomy" id="1635277"/>
    <lineage>
        <taxon>Bacteria</taxon>
        <taxon>Bacteria division TA06</taxon>
    </lineage>
</organism>
<comment type="caution">
    <text evidence="2">The sequence shown here is derived from an EMBL/GenBank/DDBJ whole genome shotgun (WGS) entry which is preliminary data.</text>
</comment>
<accession>A0A101I1Z7</accession>
<dbReference type="Pfam" id="PF02730">
    <property type="entry name" value="AFOR_N"/>
    <property type="match status" value="1"/>
</dbReference>
<feature type="domain" description="Aldehyde ferredoxin oxidoreductase N-terminal" evidence="1">
    <location>
        <begin position="2"/>
        <end position="60"/>
    </location>
</feature>
<dbReference type="Gene3D" id="3.60.9.10">
    <property type="entry name" value="Aldehyde ferredoxin oxidoreductase, N-terminal domain"/>
    <property type="match status" value="1"/>
</dbReference>
<dbReference type="Proteomes" id="UP000053467">
    <property type="component" value="Unassembled WGS sequence"/>
</dbReference>
<dbReference type="AlphaFoldDB" id="A0A101I1Z7"/>
<dbReference type="InterPro" id="IPR036503">
    <property type="entry name" value="Ald_Fedxn_OxRdtase_N_sf"/>
</dbReference>
<evidence type="ECO:0000313" key="2">
    <source>
        <dbReference type="EMBL" id="KUK86370.1"/>
    </source>
</evidence>
<feature type="non-terminal residue" evidence="2">
    <location>
        <position position="112"/>
    </location>
</feature>
<dbReference type="EMBL" id="LGGX01000021">
    <property type="protein sequence ID" value="KUK86370.1"/>
    <property type="molecule type" value="Genomic_DNA"/>
</dbReference>
<proteinExistence type="predicted"/>
<evidence type="ECO:0000313" key="3">
    <source>
        <dbReference type="Proteomes" id="UP000053467"/>
    </source>
</evidence>
<dbReference type="InterPro" id="IPR013983">
    <property type="entry name" value="Ald_Fedxn_OxRdtase_N"/>
</dbReference>